<feature type="transmembrane region" description="Helical" evidence="1">
    <location>
        <begin position="370"/>
        <end position="390"/>
    </location>
</feature>
<organism evidence="2">
    <name type="scientific">marine metagenome</name>
    <dbReference type="NCBI Taxonomy" id="408172"/>
    <lineage>
        <taxon>unclassified sequences</taxon>
        <taxon>metagenomes</taxon>
        <taxon>ecological metagenomes</taxon>
    </lineage>
</organism>
<keyword evidence="1" id="KW-0812">Transmembrane</keyword>
<feature type="transmembrane region" description="Helical" evidence="1">
    <location>
        <begin position="255"/>
        <end position="273"/>
    </location>
</feature>
<feature type="transmembrane region" description="Helical" evidence="1">
    <location>
        <begin position="95"/>
        <end position="118"/>
    </location>
</feature>
<feature type="transmembrane region" description="Helical" evidence="1">
    <location>
        <begin position="57"/>
        <end position="75"/>
    </location>
</feature>
<dbReference type="EMBL" id="UINC01024814">
    <property type="protein sequence ID" value="SVA99226.1"/>
    <property type="molecule type" value="Genomic_DNA"/>
</dbReference>
<feature type="transmembrane region" description="Helical" evidence="1">
    <location>
        <begin position="339"/>
        <end position="358"/>
    </location>
</feature>
<feature type="transmembrane region" description="Helical" evidence="1">
    <location>
        <begin position="307"/>
        <end position="327"/>
    </location>
</feature>
<reference evidence="2" key="1">
    <citation type="submission" date="2018-05" db="EMBL/GenBank/DDBJ databases">
        <authorList>
            <person name="Lanie J.A."/>
            <person name="Ng W.-L."/>
            <person name="Kazmierczak K.M."/>
            <person name="Andrzejewski T.M."/>
            <person name="Davidsen T.M."/>
            <person name="Wayne K.J."/>
            <person name="Tettelin H."/>
            <person name="Glass J.I."/>
            <person name="Rusch D."/>
            <person name="Podicherti R."/>
            <person name="Tsui H.-C.T."/>
            <person name="Winkler M.E."/>
        </authorList>
    </citation>
    <scope>NUCLEOTIDE SEQUENCE</scope>
</reference>
<feature type="transmembrane region" description="Helical" evidence="1">
    <location>
        <begin position="161"/>
        <end position="188"/>
    </location>
</feature>
<evidence type="ECO:0008006" key="3">
    <source>
        <dbReference type="Google" id="ProtNLM"/>
    </source>
</evidence>
<feature type="transmembrane region" description="Helical" evidence="1">
    <location>
        <begin position="200"/>
        <end position="217"/>
    </location>
</feature>
<feature type="transmembrane region" description="Helical" evidence="1">
    <location>
        <begin position="511"/>
        <end position="529"/>
    </location>
</feature>
<accession>A0A382ACG1</accession>
<protein>
    <recommendedName>
        <fullName evidence="3">Glycosyltransferase RgtA/B/C/D-like domain-containing protein</fullName>
    </recommendedName>
</protein>
<keyword evidence="1" id="KW-0472">Membrane</keyword>
<proteinExistence type="predicted"/>
<evidence type="ECO:0000256" key="1">
    <source>
        <dbReference type="SAM" id="Phobius"/>
    </source>
</evidence>
<feature type="transmembrane region" description="Helical" evidence="1">
    <location>
        <begin position="31"/>
        <end position="51"/>
    </location>
</feature>
<sequence length="656" mass="74696">MFWIELYLIFQISLWFVVRLGLNFSIGEQNALALLLGLGVKSFLLFVFLTLGLARFIGLPIVLSSIVYVLFFVWIKARPLIFEGLRFENHKRKGLFEYSGLGVLFVLLILGLLNAWFFPITGADGVWHHVKGMVYSSPIVDFESEQIISQFRQYPPLIGLLYGWLISSGFERVAVFFPLLYFCFLFIFYYRSCEHFKNSMTAGLATLILGTTPYLWWHSFLPFLDLTAGVFYAAGVLYWFLLIKNILGPSECVKVRDSRALALLSGIFFGIASWTRPEFVLFTAAPLFLLVCALDRQEGFVVERNSIIVCLAIPSLLLPSLWFAVLLNFDDPLDNSFKQLIIGCTCLWIGLGLALSRITYFTPRTAIKIGVFSVFTCLTGLFIFLSPIFSPWTTLAVRFFRLFAVHIFFAGTIFLIIFLFVEKLRQLPIAEKKLGVLLVLFILTQFFIYAYSGLKWPTFLHYVKNTFFYPGDSVNLSDTRGSIAIYPAFVFFVFCFQTVNKGITHGRVKRFLLSIIGVNLIIIGVIFAGPRINFIADNLDKSYEQRAESSGPFDLPNQFKVTYRVAHQIKDYVKEGDLLFLPSGKEKGSFRSVMSQVLFSQKLTFENDPFFWRDLKERKSSIYLVRKSGGEAKLCSGSDKVVLGNTGFVLCKLDKL</sequence>
<keyword evidence="1" id="KW-1133">Transmembrane helix</keyword>
<feature type="transmembrane region" description="Helical" evidence="1">
    <location>
        <begin position="223"/>
        <end position="243"/>
    </location>
</feature>
<name>A0A382ACG1_9ZZZZ</name>
<evidence type="ECO:0000313" key="2">
    <source>
        <dbReference type="EMBL" id="SVA99226.1"/>
    </source>
</evidence>
<feature type="transmembrane region" description="Helical" evidence="1">
    <location>
        <begin position="434"/>
        <end position="452"/>
    </location>
</feature>
<gene>
    <name evidence="2" type="ORF">METZ01_LOCUS152080</name>
</gene>
<dbReference type="AlphaFoldDB" id="A0A382ACG1"/>
<feature type="transmembrane region" description="Helical" evidence="1">
    <location>
        <begin position="6"/>
        <end position="24"/>
    </location>
</feature>
<feature type="transmembrane region" description="Helical" evidence="1">
    <location>
        <begin position="402"/>
        <end position="422"/>
    </location>
</feature>
<feature type="transmembrane region" description="Helical" evidence="1">
    <location>
        <begin position="279"/>
        <end position="295"/>
    </location>
</feature>
<feature type="transmembrane region" description="Helical" evidence="1">
    <location>
        <begin position="483"/>
        <end position="499"/>
    </location>
</feature>